<name>A0A8H7MMS9_9PLEO</name>
<dbReference type="AlphaFoldDB" id="A0A8H7MMS9"/>
<evidence type="ECO:0000313" key="3">
    <source>
        <dbReference type="Proteomes" id="UP000651452"/>
    </source>
</evidence>
<evidence type="ECO:0008006" key="4">
    <source>
        <dbReference type="Google" id="ProtNLM"/>
    </source>
</evidence>
<accession>A0A8H7MMS9</accession>
<dbReference type="GO" id="GO:0010420">
    <property type="term" value="F:polyprenyldihydroxybenzoate methyltransferase activity"/>
    <property type="evidence" value="ECO:0007669"/>
    <property type="project" value="TreeGrafter"/>
</dbReference>
<sequence>MTQPSVNTTFDTSLIDLNPNVSFSTTESDPSDAGMSSTTQKTPTSAPSPFVHDINQDTPQPSQSVPPKTSTPVQHIGTQDAYDQWASVYDSDGNMLQSIDDDELNTLLPSLLDQIAANSNRDIAVLDLGCGTGRNTVRLLSHSWPAGRKVAVTGLDFSAGMLKHARTKLAAFTDSNKHTTLRLEQCNPFPASNNFSPLAINLPPQNLVISTLVLEHIPLPTYFRTLSALLAPGGVALVTNMHDEMGSRSQAGFVNAQGVKVRGESFVYSLPETVQAAQDAGLELLQARERSVQDKDVQSGVVGKRGGKWIGCKVWFGVVLRRA</sequence>
<proteinExistence type="predicted"/>
<organism evidence="2 3">
    <name type="scientific">Ascochyta lentis</name>
    <dbReference type="NCBI Taxonomy" id="205686"/>
    <lineage>
        <taxon>Eukaryota</taxon>
        <taxon>Fungi</taxon>
        <taxon>Dikarya</taxon>
        <taxon>Ascomycota</taxon>
        <taxon>Pezizomycotina</taxon>
        <taxon>Dothideomycetes</taxon>
        <taxon>Pleosporomycetidae</taxon>
        <taxon>Pleosporales</taxon>
        <taxon>Pleosporineae</taxon>
        <taxon>Didymellaceae</taxon>
        <taxon>Ascochyta</taxon>
    </lineage>
</organism>
<dbReference type="PANTHER" id="PTHR43464:SF52">
    <property type="entry name" value="PUTATIVE-RELATED"/>
    <property type="match status" value="1"/>
</dbReference>
<dbReference type="Proteomes" id="UP000651452">
    <property type="component" value="Unassembled WGS sequence"/>
</dbReference>
<keyword evidence="3" id="KW-1185">Reference proteome</keyword>
<feature type="compositionally biased region" description="Polar residues" evidence="1">
    <location>
        <begin position="56"/>
        <end position="73"/>
    </location>
</feature>
<feature type="compositionally biased region" description="Polar residues" evidence="1">
    <location>
        <begin position="19"/>
        <end position="47"/>
    </location>
</feature>
<feature type="region of interest" description="Disordered" evidence="1">
    <location>
        <begin position="1"/>
        <end position="73"/>
    </location>
</feature>
<dbReference type="CDD" id="cd02440">
    <property type="entry name" value="AdoMet_MTases"/>
    <property type="match status" value="1"/>
</dbReference>
<dbReference type="Gene3D" id="3.40.50.150">
    <property type="entry name" value="Vaccinia Virus protein VP39"/>
    <property type="match status" value="1"/>
</dbReference>
<gene>
    <name evidence="2" type="ORF">EKO04_001992</name>
</gene>
<feature type="compositionally biased region" description="Polar residues" evidence="1">
    <location>
        <begin position="1"/>
        <end position="12"/>
    </location>
</feature>
<reference evidence="2" key="1">
    <citation type="submission" date="2018-12" db="EMBL/GenBank/DDBJ databases">
        <authorList>
            <person name="Syme R.A."/>
            <person name="Farfan-Caceres L."/>
            <person name="Lichtenzveig J."/>
        </authorList>
    </citation>
    <scope>NUCLEOTIDE SEQUENCE</scope>
    <source>
        <strain evidence="2">Al4</strain>
    </source>
</reference>
<reference evidence="2" key="2">
    <citation type="submission" date="2020-09" db="EMBL/GenBank/DDBJ databases">
        <title>Reference genome assembly for Australian Ascochyta lentis isolate Al4.</title>
        <authorList>
            <person name="Lee R.C."/>
            <person name="Farfan-Caceres L.M."/>
            <person name="Debler J.W."/>
            <person name="Williams A.H."/>
            <person name="Henares B.M."/>
        </authorList>
    </citation>
    <scope>NUCLEOTIDE SEQUENCE</scope>
    <source>
        <strain evidence="2">Al4</strain>
    </source>
</reference>
<dbReference type="PANTHER" id="PTHR43464">
    <property type="entry name" value="METHYLTRANSFERASE"/>
    <property type="match status" value="1"/>
</dbReference>
<dbReference type="EMBL" id="RZGK01000003">
    <property type="protein sequence ID" value="KAF9700537.1"/>
    <property type="molecule type" value="Genomic_DNA"/>
</dbReference>
<dbReference type="OrthoDB" id="66144at2759"/>
<dbReference type="SUPFAM" id="SSF53335">
    <property type="entry name" value="S-adenosyl-L-methionine-dependent methyltransferases"/>
    <property type="match status" value="1"/>
</dbReference>
<dbReference type="Pfam" id="PF13489">
    <property type="entry name" value="Methyltransf_23"/>
    <property type="match status" value="1"/>
</dbReference>
<dbReference type="InterPro" id="IPR029063">
    <property type="entry name" value="SAM-dependent_MTases_sf"/>
</dbReference>
<comment type="caution">
    <text evidence="2">The sequence shown here is derived from an EMBL/GenBank/DDBJ whole genome shotgun (WGS) entry which is preliminary data.</text>
</comment>
<evidence type="ECO:0000256" key="1">
    <source>
        <dbReference type="SAM" id="MobiDB-lite"/>
    </source>
</evidence>
<protein>
    <recommendedName>
        <fullName evidence="4">S-adenosyl-L-methionine-dependent methyltransferase</fullName>
    </recommendedName>
</protein>
<evidence type="ECO:0000313" key="2">
    <source>
        <dbReference type="EMBL" id="KAF9700537.1"/>
    </source>
</evidence>